<gene>
    <name evidence="2" type="ORF">LS48_02025</name>
</gene>
<organism evidence="2 3">
    <name type="scientific">Aequorivita aquimaris</name>
    <dbReference type="NCBI Taxonomy" id="1548749"/>
    <lineage>
        <taxon>Bacteria</taxon>
        <taxon>Pseudomonadati</taxon>
        <taxon>Bacteroidota</taxon>
        <taxon>Flavobacteriia</taxon>
        <taxon>Flavobacteriales</taxon>
        <taxon>Flavobacteriaceae</taxon>
        <taxon>Aequorivita</taxon>
    </lineage>
</organism>
<dbReference type="SUPFAM" id="SSF82771">
    <property type="entry name" value="GIY-YIG endonuclease"/>
    <property type="match status" value="1"/>
</dbReference>
<accession>A0A137RM74</accession>
<feature type="domain" description="GIY-YIG" evidence="1">
    <location>
        <begin position="26"/>
        <end position="108"/>
    </location>
</feature>
<dbReference type="RefSeq" id="WP_062619448.1">
    <property type="nucleotide sequence ID" value="NZ_JRWG01000001.1"/>
</dbReference>
<dbReference type="STRING" id="1548749.LS48_02025"/>
<comment type="caution">
    <text evidence="2">The sequence shown here is derived from an EMBL/GenBank/DDBJ whole genome shotgun (WGS) entry which is preliminary data.</text>
</comment>
<protein>
    <recommendedName>
        <fullName evidence="1">GIY-YIG domain-containing protein</fullName>
    </recommendedName>
</protein>
<sequence length="113" mass="13135">MLIENLNPKIDITLEFKLSNYKKIPTSFGCYVISNFNFEIMYVGKASSIQLRFLNHLDSQEKLSLTPLGKAYWFSFKNCQNEYEISKLERGWLNSYSLEHGAKPIFNKINASI</sequence>
<reference evidence="2 3" key="2">
    <citation type="journal article" date="2016" name="Int. J. Syst. Evol. Microbiol.">
        <title>Vitellibacter aquimaris sp. nov., a marine bacterium isolated from seawater.</title>
        <authorList>
            <person name="Thevarajoo S."/>
            <person name="Selvaratnam C."/>
            <person name="Goh K.M."/>
            <person name="Hong K.W."/>
            <person name="Chan X.Y."/>
            <person name="Chan K.G."/>
            <person name="Chong C.S."/>
        </authorList>
    </citation>
    <scope>NUCLEOTIDE SEQUENCE [LARGE SCALE GENOMIC DNA]</scope>
    <source>
        <strain evidence="2 3">D-24</strain>
    </source>
</reference>
<proteinExistence type="predicted"/>
<evidence type="ECO:0000313" key="2">
    <source>
        <dbReference type="EMBL" id="KXO01265.1"/>
    </source>
</evidence>
<dbReference type="Pfam" id="PF01541">
    <property type="entry name" value="GIY-YIG"/>
    <property type="match status" value="1"/>
</dbReference>
<name>A0A137RM74_9FLAO</name>
<dbReference type="Gene3D" id="3.40.1440.10">
    <property type="entry name" value="GIY-YIG endonuclease"/>
    <property type="match status" value="1"/>
</dbReference>
<reference evidence="3" key="1">
    <citation type="submission" date="2014-10" db="EMBL/GenBank/DDBJ databases">
        <title>Genome sequencing of Vitellibacter sp. D-24.</title>
        <authorList>
            <person name="Thevarajoo S."/>
            <person name="Selvaratnam C."/>
            <person name="Goh K.M."/>
            <person name="Chong C.S."/>
        </authorList>
    </citation>
    <scope>NUCLEOTIDE SEQUENCE [LARGE SCALE GENOMIC DNA]</scope>
    <source>
        <strain evidence="3">D-24</strain>
    </source>
</reference>
<dbReference type="InterPro" id="IPR035901">
    <property type="entry name" value="GIY-YIG_endonuc_sf"/>
</dbReference>
<keyword evidence="3" id="KW-1185">Reference proteome</keyword>
<dbReference type="Proteomes" id="UP000070138">
    <property type="component" value="Unassembled WGS sequence"/>
</dbReference>
<dbReference type="EMBL" id="JRWG01000001">
    <property type="protein sequence ID" value="KXO01265.1"/>
    <property type="molecule type" value="Genomic_DNA"/>
</dbReference>
<evidence type="ECO:0000259" key="1">
    <source>
        <dbReference type="PROSITE" id="PS50164"/>
    </source>
</evidence>
<dbReference type="OrthoDB" id="1493529at2"/>
<dbReference type="AlphaFoldDB" id="A0A137RM74"/>
<evidence type="ECO:0000313" key="3">
    <source>
        <dbReference type="Proteomes" id="UP000070138"/>
    </source>
</evidence>
<dbReference type="PROSITE" id="PS50164">
    <property type="entry name" value="GIY_YIG"/>
    <property type="match status" value="1"/>
</dbReference>
<dbReference type="InterPro" id="IPR000305">
    <property type="entry name" value="GIY-YIG_endonuc"/>
</dbReference>